<dbReference type="InterPro" id="IPR013328">
    <property type="entry name" value="6PGD_dom2"/>
</dbReference>
<dbReference type="SUPFAM" id="SSF51735">
    <property type="entry name" value="NAD(P)-binding Rossmann-fold domains"/>
    <property type="match status" value="1"/>
</dbReference>
<comment type="similarity">
    <text evidence="2 9">Belongs to the ketopantoate reductase family.</text>
</comment>
<keyword evidence="14" id="KW-1185">Reference proteome</keyword>
<evidence type="ECO:0000256" key="3">
    <source>
        <dbReference type="ARBA" id="ARBA00013014"/>
    </source>
</evidence>
<evidence type="ECO:0000256" key="1">
    <source>
        <dbReference type="ARBA" id="ARBA00004994"/>
    </source>
</evidence>
<dbReference type="Proteomes" id="UP000717534">
    <property type="component" value="Unassembled WGS sequence"/>
</dbReference>
<evidence type="ECO:0000256" key="4">
    <source>
        <dbReference type="ARBA" id="ARBA00019465"/>
    </source>
</evidence>
<keyword evidence="9" id="KW-0566">Pantothenate biosynthesis</keyword>
<evidence type="ECO:0000259" key="12">
    <source>
        <dbReference type="Pfam" id="PF08546"/>
    </source>
</evidence>
<dbReference type="InterPro" id="IPR013332">
    <property type="entry name" value="KPR_N"/>
</dbReference>
<organism evidence="13 14">
    <name type="scientific">Desulfotalea psychrophila</name>
    <dbReference type="NCBI Taxonomy" id="84980"/>
    <lineage>
        <taxon>Bacteria</taxon>
        <taxon>Pseudomonadati</taxon>
        <taxon>Thermodesulfobacteriota</taxon>
        <taxon>Desulfobulbia</taxon>
        <taxon>Desulfobulbales</taxon>
        <taxon>Desulfocapsaceae</taxon>
        <taxon>Desulfotalea</taxon>
    </lineage>
</organism>
<evidence type="ECO:0000256" key="5">
    <source>
        <dbReference type="ARBA" id="ARBA00022857"/>
    </source>
</evidence>
<comment type="pathway">
    <text evidence="1 9">Cofactor biosynthesis; (R)-pantothenate biosynthesis; (R)-pantoate from 3-methyl-2-oxobutanoate: step 2/2.</text>
</comment>
<feature type="domain" description="Ketopantoate reductase N-terminal" evidence="11">
    <location>
        <begin position="3"/>
        <end position="153"/>
    </location>
</feature>
<sequence>MKIGIIGPGALGCLLAARLFLAASEQNKIVLIDHNPDRAAMLNNQGIVFEADGVKQKLAIPLSSNPSEIGPIDVLFSCVKSHDLEKSLTFATPLLSSATLLIFLQNGIGHLQYNKRANGQGIPVFATSSEGATLLAPGHTKHAGKGQTYLGFLSQQQQTAEKSLQQLAAILQQANITCSVSSDILSRLWAKLFVNVGINALTAIHNLPNGQLLKSSAIKETMKQLVREAEQVAIASGITIREDPVAATLAVCEHTAKNISSMLQDVRRHRPTEIDAINGAISVHGHKNNIATPLNDKTIAQIKTIEKTYHEYTTQ</sequence>
<evidence type="ECO:0000256" key="6">
    <source>
        <dbReference type="ARBA" id="ARBA00023002"/>
    </source>
</evidence>
<evidence type="ECO:0000256" key="9">
    <source>
        <dbReference type="RuleBase" id="RU362068"/>
    </source>
</evidence>
<dbReference type="EMBL" id="JAFITO010000006">
    <property type="protein sequence ID" value="MBN4068162.1"/>
    <property type="molecule type" value="Genomic_DNA"/>
</dbReference>
<evidence type="ECO:0000256" key="10">
    <source>
        <dbReference type="SAM" id="SignalP"/>
    </source>
</evidence>
<evidence type="ECO:0000313" key="13">
    <source>
        <dbReference type="EMBL" id="MBN4068162.1"/>
    </source>
</evidence>
<protein>
    <recommendedName>
        <fullName evidence="4 9">2-dehydropantoate 2-reductase</fullName>
        <ecNumber evidence="3 9">1.1.1.169</ecNumber>
    </recommendedName>
    <alternativeName>
        <fullName evidence="7 9">Ketopantoate reductase</fullName>
    </alternativeName>
</protein>
<dbReference type="NCBIfam" id="TIGR00745">
    <property type="entry name" value="apbA_panE"/>
    <property type="match status" value="1"/>
</dbReference>
<comment type="caution">
    <text evidence="13">The sequence shown here is derived from an EMBL/GenBank/DDBJ whole genome shotgun (WGS) entry which is preliminary data.</text>
</comment>
<name>A0ABS3AWA8_9BACT</name>
<keyword evidence="10" id="KW-0732">Signal</keyword>
<feature type="domain" description="Ketopantoate reductase C-terminal" evidence="12">
    <location>
        <begin position="183"/>
        <end position="306"/>
    </location>
</feature>
<dbReference type="PANTHER" id="PTHR43765">
    <property type="entry name" value="2-DEHYDROPANTOATE 2-REDUCTASE-RELATED"/>
    <property type="match status" value="1"/>
</dbReference>
<evidence type="ECO:0000313" key="14">
    <source>
        <dbReference type="Proteomes" id="UP000717534"/>
    </source>
</evidence>
<dbReference type="Gene3D" id="1.10.1040.10">
    <property type="entry name" value="N-(1-d-carboxylethyl)-l-norvaline Dehydrogenase, domain 2"/>
    <property type="match status" value="1"/>
</dbReference>
<keyword evidence="5 9" id="KW-0521">NADP</keyword>
<dbReference type="InterPro" id="IPR050838">
    <property type="entry name" value="Ketopantoate_reductase"/>
</dbReference>
<feature type="chain" id="PRO_5045051181" description="2-dehydropantoate 2-reductase" evidence="10">
    <location>
        <begin position="23"/>
        <end position="315"/>
    </location>
</feature>
<dbReference type="Pfam" id="PF08546">
    <property type="entry name" value="ApbA_C"/>
    <property type="match status" value="1"/>
</dbReference>
<gene>
    <name evidence="13" type="ORF">JYU06_01365</name>
</gene>
<dbReference type="InterPro" id="IPR013752">
    <property type="entry name" value="KPA_reductase"/>
</dbReference>
<dbReference type="InterPro" id="IPR036291">
    <property type="entry name" value="NAD(P)-bd_dom_sf"/>
</dbReference>
<feature type="signal peptide" evidence="10">
    <location>
        <begin position="1"/>
        <end position="22"/>
    </location>
</feature>
<dbReference type="InterPro" id="IPR008927">
    <property type="entry name" value="6-PGluconate_DH-like_C_sf"/>
</dbReference>
<evidence type="ECO:0000259" key="11">
    <source>
        <dbReference type="Pfam" id="PF02558"/>
    </source>
</evidence>
<dbReference type="EC" id="1.1.1.169" evidence="3 9"/>
<comment type="function">
    <text evidence="9">Catalyzes the NADPH-dependent reduction of ketopantoate into pantoic acid.</text>
</comment>
<proteinExistence type="inferred from homology"/>
<evidence type="ECO:0000256" key="8">
    <source>
        <dbReference type="ARBA" id="ARBA00048793"/>
    </source>
</evidence>
<dbReference type="Gene3D" id="3.40.50.720">
    <property type="entry name" value="NAD(P)-binding Rossmann-like Domain"/>
    <property type="match status" value="1"/>
</dbReference>
<evidence type="ECO:0000256" key="2">
    <source>
        <dbReference type="ARBA" id="ARBA00007870"/>
    </source>
</evidence>
<dbReference type="PANTHER" id="PTHR43765:SF2">
    <property type="entry name" value="2-DEHYDROPANTOATE 2-REDUCTASE"/>
    <property type="match status" value="1"/>
</dbReference>
<keyword evidence="6 9" id="KW-0560">Oxidoreductase</keyword>
<comment type="catalytic activity">
    <reaction evidence="8 9">
        <text>(R)-pantoate + NADP(+) = 2-dehydropantoate + NADPH + H(+)</text>
        <dbReference type="Rhea" id="RHEA:16233"/>
        <dbReference type="ChEBI" id="CHEBI:11561"/>
        <dbReference type="ChEBI" id="CHEBI:15378"/>
        <dbReference type="ChEBI" id="CHEBI:15980"/>
        <dbReference type="ChEBI" id="CHEBI:57783"/>
        <dbReference type="ChEBI" id="CHEBI:58349"/>
        <dbReference type="EC" id="1.1.1.169"/>
    </reaction>
</comment>
<dbReference type="SUPFAM" id="SSF48179">
    <property type="entry name" value="6-phosphogluconate dehydrogenase C-terminal domain-like"/>
    <property type="match status" value="1"/>
</dbReference>
<reference evidence="13 14" key="1">
    <citation type="submission" date="2021-02" db="EMBL/GenBank/DDBJ databases">
        <title>Activity-based single-cell genomes from oceanic crustal fluid captures similar information to metagenomic and metatranscriptomic surveys with orders of magnitude less sampling.</title>
        <authorList>
            <person name="D'Angelo T.S."/>
            <person name="Orcutt B.N."/>
        </authorList>
    </citation>
    <scope>NUCLEOTIDE SEQUENCE [LARGE SCALE GENOMIC DNA]</scope>
    <source>
        <strain evidence="13">AH-315-G02</strain>
    </source>
</reference>
<dbReference type="InterPro" id="IPR003710">
    <property type="entry name" value="ApbA"/>
</dbReference>
<accession>A0ABS3AWA8</accession>
<dbReference type="Pfam" id="PF02558">
    <property type="entry name" value="ApbA"/>
    <property type="match status" value="1"/>
</dbReference>
<evidence type="ECO:0000256" key="7">
    <source>
        <dbReference type="ARBA" id="ARBA00032024"/>
    </source>
</evidence>